<dbReference type="PIRSF" id="PIRSF033736">
    <property type="entry name" value="UCP033763"/>
    <property type="match status" value="1"/>
</dbReference>
<protein>
    <submittedName>
        <fullName evidence="1">DUF2000 domain-containing protein</fullName>
    </submittedName>
</protein>
<accession>A0ABY9QYF8</accession>
<dbReference type="InterPro" id="IPR017021">
    <property type="entry name" value="UCP033763"/>
</dbReference>
<dbReference type="RefSeq" id="WP_309540061.1">
    <property type="nucleotide sequence ID" value="NZ_CP133659.1"/>
</dbReference>
<dbReference type="InterPro" id="IPR023476">
    <property type="entry name" value="Pep_tRNA_hydro_II_dom_sf"/>
</dbReference>
<proteinExistence type="predicted"/>
<evidence type="ECO:0000313" key="2">
    <source>
        <dbReference type="Proteomes" id="UP001180616"/>
    </source>
</evidence>
<dbReference type="InterPro" id="IPR018988">
    <property type="entry name" value="DUF2000"/>
</dbReference>
<organism evidence="1 2">
    <name type="scientific">Nitratidesulfovibrio liaohensis</name>
    <dbReference type="NCBI Taxonomy" id="2604158"/>
    <lineage>
        <taxon>Bacteria</taxon>
        <taxon>Pseudomonadati</taxon>
        <taxon>Thermodesulfobacteriota</taxon>
        <taxon>Desulfovibrionia</taxon>
        <taxon>Desulfovibrionales</taxon>
        <taxon>Desulfovibrionaceae</taxon>
        <taxon>Nitratidesulfovibrio</taxon>
    </lineage>
</organism>
<dbReference type="Proteomes" id="UP001180616">
    <property type="component" value="Chromosome"/>
</dbReference>
<dbReference type="Gene3D" id="3.40.1490.10">
    <property type="entry name" value="Bit1"/>
    <property type="match status" value="1"/>
</dbReference>
<name>A0ABY9QYF8_9BACT</name>
<evidence type="ECO:0000313" key="1">
    <source>
        <dbReference type="EMBL" id="WMW63937.1"/>
    </source>
</evidence>
<keyword evidence="2" id="KW-1185">Reference proteome</keyword>
<reference evidence="1" key="1">
    <citation type="submission" date="2023-09" db="EMBL/GenBank/DDBJ databases">
        <authorList>
            <consortium name="CW5 consortium"/>
            <person name="Lu C.-W."/>
        </authorList>
    </citation>
    <scope>NUCLEOTIDE SEQUENCE</scope>
    <source>
        <strain evidence="1">KPS</strain>
    </source>
</reference>
<gene>
    <name evidence="1" type="ORF">KPS_001906</name>
</gene>
<dbReference type="EMBL" id="CP133659">
    <property type="protein sequence ID" value="WMW63937.1"/>
    <property type="molecule type" value="Genomic_DNA"/>
</dbReference>
<sequence length="137" mass="14205">MNLDATKFAIVLDGGLPGGVAANAAAVLSLSVGRAFPEIVGPAVTDGDGDEHPGITQLPIPVLRAAPEALPELRRKASERGLYCVGFTHTARTARSYDAYTQRMAATANDNLCFVGIAIVGERSAVEGLCGALPMLR</sequence>
<dbReference type="SUPFAM" id="SSF102462">
    <property type="entry name" value="Peptidyl-tRNA hydrolase II"/>
    <property type="match status" value="1"/>
</dbReference>
<dbReference type="Pfam" id="PF09391">
    <property type="entry name" value="DUF2000"/>
    <property type="match status" value="1"/>
</dbReference>